<dbReference type="AlphaFoldDB" id="A0A2A2TJX6"/>
<keyword evidence="2" id="KW-1133">Transmembrane helix</keyword>
<keyword evidence="2" id="KW-0472">Membrane</keyword>
<feature type="transmembrane region" description="Helical" evidence="2">
    <location>
        <begin position="5"/>
        <end position="25"/>
    </location>
</feature>
<keyword evidence="2" id="KW-0812">Transmembrane</keyword>
<dbReference type="OrthoDB" id="486403at2"/>
<evidence type="ECO:0000256" key="2">
    <source>
        <dbReference type="SAM" id="Phobius"/>
    </source>
</evidence>
<name>A0A2A2TJX6_9CYAN</name>
<dbReference type="EMBL" id="NTFS01000088">
    <property type="protein sequence ID" value="PAX56179.1"/>
    <property type="molecule type" value="Genomic_DNA"/>
</dbReference>
<evidence type="ECO:0000256" key="1">
    <source>
        <dbReference type="SAM" id="MobiDB-lite"/>
    </source>
</evidence>
<gene>
    <name evidence="3" type="ORF">CK510_10300</name>
</gene>
<dbReference type="Proteomes" id="UP000218238">
    <property type="component" value="Unassembled WGS sequence"/>
</dbReference>
<protein>
    <submittedName>
        <fullName evidence="3">ABC transporter permease</fullName>
    </submittedName>
</protein>
<accession>A0A2A2TJX6</accession>
<feature type="transmembrane region" description="Helical" evidence="2">
    <location>
        <begin position="37"/>
        <end position="58"/>
    </location>
</feature>
<evidence type="ECO:0000313" key="4">
    <source>
        <dbReference type="Proteomes" id="UP000218238"/>
    </source>
</evidence>
<organism evidence="3 4">
    <name type="scientific">Brunnivagina elsteri CCALA 953</name>
    <dbReference type="NCBI Taxonomy" id="987040"/>
    <lineage>
        <taxon>Bacteria</taxon>
        <taxon>Bacillati</taxon>
        <taxon>Cyanobacteriota</taxon>
        <taxon>Cyanophyceae</taxon>
        <taxon>Nostocales</taxon>
        <taxon>Calotrichaceae</taxon>
        <taxon>Brunnivagina</taxon>
    </lineage>
</organism>
<feature type="region of interest" description="Disordered" evidence="1">
    <location>
        <begin position="66"/>
        <end position="88"/>
    </location>
</feature>
<feature type="compositionally biased region" description="Polar residues" evidence="1">
    <location>
        <begin position="74"/>
        <end position="88"/>
    </location>
</feature>
<keyword evidence="4" id="KW-1185">Reference proteome</keyword>
<dbReference type="RefSeq" id="WP_095721615.1">
    <property type="nucleotide sequence ID" value="NZ_NTFS01000088.1"/>
</dbReference>
<comment type="caution">
    <text evidence="3">The sequence shown here is derived from an EMBL/GenBank/DDBJ whole genome shotgun (WGS) entry which is preliminary data.</text>
</comment>
<reference evidence="3 4" key="1">
    <citation type="submission" date="2017-08" db="EMBL/GenBank/DDBJ databases">
        <title>Draft genome sequence of filamentous cyanobacterium Calothrix elsteri CCALA 953.</title>
        <authorList>
            <person name="Gagunashvili A.N."/>
            <person name="Elster J."/>
            <person name="Andresson O.S."/>
        </authorList>
    </citation>
    <scope>NUCLEOTIDE SEQUENCE [LARGE SCALE GENOMIC DNA]</scope>
    <source>
        <strain evidence="3 4">CCALA 953</strain>
    </source>
</reference>
<sequence>MGQKVVITISTIILLFTGILLGYVLSQLVRGNLALNLVTFLGTFSLIVIFATLYYVLFWEFRRQQKPSARGRIQSPSEYSSVNNGEEIAPNTQLKNRLINLLSGDSEGANRLIEQAKRTYPDMPENWYWERVIADIERDRR</sequence>
<proteinExistence type="predicted"/>
<evidence type="ECO:0000313" key="3">
    <source>
        <dbReference type="EMBL" id="PAX56179.1"/>
    </source>
</evidence>